<dbReference type="InterPro" id="IPR014991">
    <property type="entry name" value="DUF1840"/>
</dbReference>
<reference evidence="1 2" key="1">
    <citation type="submission" date="2018-08" db="EMBL/GenBank/DDBJ databases">
        <title>Horizontal acquisition of hydrogen conversion ability and other habitat adaptations in Hydrogenovibrio crunogenus strains.</title>
        <authorList>
            <person name="Gonnella G."/>
            <person name="Adam N."/>
            <person name="Perner M."/>
        </authorList>
    </citation>
    <scope>NUCLEOTIDE SEQUENCE [LARGE SCALE GENOMIC DNA]</scope>
    <source>
        <strain evidence="1 2">SP-41</strain>
    </source>
</reference>
<dbReference type="OrthoDB" id="5625523at2"/>
<name>A0A4P7P046_9GAMM</name>
<dbReference type="Proteomes" id="UP000296201">
    <property type="component" value="Chromosome"/>
</dbReference>
<dbReference type="AlphaFoldDB" id="A0A4P7P046"/>
<sequence>MIFFQTKHHADVSMFDDIALKLISLMGHSATVPGALTEEEVEQAMNKLSDALESPSAQSGDDWEDDSVSLAHRAQPLLELLDAAHRNHDHVIWEKSLR</sequence>
<evidence type="ECO:0008006" key="3">
    <source>
        <dbReference type="Google" id="ProtNLM"/>
    </source>
</evidence>
<proteinExistence type="predicted"/>
<keyword evidence="2" id="KW-1185">Reference proteome</keyword>
<dbReference type="EMBL" id="CP032096">
    <property type="protein sequence ID" value="QBZ83249.1"/>
    <property type="molecule type" value="Genomic_DNA"/>
</dbReference>
<dbReference type="Pfam" id="PF08895">
    <property type="entry name" value="DUF1840"/>
    <property type="match status" value="1"/>
</dbReference>
<organism evidence="1 2">
    <name type="scientific">Hydrogenovibrio crunogenus</name>
    <dbReference type="NCBI Taxonomy" id="39765"/>
    <lineage>
        <taxon>Bacteria</taxon>
        <taxon>Pseudomonadati</taxon>
        <taxon>Pseudomonadota</taxon>
        <taxon>Gammaproteobacteria</taxon>
        <taxon>Thiotrichales</taxon>
        <taxon>Piscirickettsiaceae</taxon>
        <taxon>Hydrogenovibrio</taxon>
    </lineage>
</organism>
<evidence type="ECO:0000313" key="1">
    <source>
        <dbReference type="EMBL" id="QBZ83249.1"/>
    </source>
</evidence>
<protein>
    <recommendedName>
        <fullName evidence="3">DUF1840 domain-containing protein</fullName>
    </recommendedName>
</protein>
<evidence type="ECO:0000313" key="2">
    <source>
        <dbReference type="Proteomes" id="UP000296201"/>
    </source>
</evidence>
<dbReference type="RefSeq" id="WP_135795884.1">
    <property type="nucleotide sequence ID" value="NZ_CP032096.1"/>
</dbReference>
<accession>A0A4P7P046</accession>
<gene>
    <name evidence="1" type="ORF">GHNINEIG_01301</name>
</gene>